<feature type="domain" description="Cyclic nucleotide-binding" evidence="3">
    <location>
        <begin position="539"/>
        <end position="612"/>
    </location>
</feature>
<dbReference type="CDD" id="cd14953">
    <property type="entry name" value="NHL_like_1"/>
    <property type="match status" value="2"/>
</dbReference>
<dbReference type="InterPro" id="IPR036116">
    <property type="entry name" value="FN3_sf"/>
</dbReference>
<feature type="repeat" description="NHL" evidence="2">
    <location>
        <begin position="87"/>
        <end position="117"/>
    </location>
</feature>
<dbReference type="EMBL" id="JAQSIO010000002">
    <property type="protein sequence ID" value="MDD0814560.1"/>
    <property type="molecule type" value="Genomic_DNA"/>
</dbReference>
<proteinExistence type="predicted"/>
<evidence type="ECO:0000259" key="4">
    <source>
        <dbReference type="PROSITE" id="PS50853"/>
    </source>
</evidence>
<feature type="repeat" description="NHL" evidence="2">
    <location>
        <begin position="308"/>
        <end position="339"/>
    </location>
</feature>
<dbReference type="Pfam" id="PF25021">
    <property type="entry name" value="TEN_NHL"/>
    <property type="match status" value="5"/>
</dbReference>
<dbReference type="NCBIfam" id="NF041766">
    <property type="entry name" value="choice_anch_U"/>
    <property type="match status" value="1"/>
</dbReference>
<dbReference type="PANTHER" id="PTHR46388:SF2">
    <property type="entry name" value="NHL REPEAT-CONTAINING PROTEIN 2"/>
    <property type="match status" value="1"/>
</dbReference>
<dbReference type="Proteomes" id="UP001528672">
    <property type="component" value="Unassembled WGS sequence"/>
</dbReference>
<evidence type="ECO:0000256" key="1">
    <source>
        <dbReference type="ARBA" id="ARBA00022737"/>
    </source>
</evidence>
<sequence>MSLMASAARADTISTYAGNPVPNGLATNIGASANGVVVDSAGLLYVTDISNHTVRRIDPATGQSTVIAGIGRSGFSGDGGAATSAMLNAPRGVAVDSAGNVYIADTSNHRIRKINTSGVISTFAGTGTSTFAGDGNAATAANFNNPQSVAVDGAGNVFIADTGNARIRQVSVGGTVTTVAGTGFAGYQSDNVAATSTRINSPRGVVPDGTGAFYILDTGNHRIRKVSADGIITTVAGTGSATASGDGGVATSAGVRAPTGLALDGSGNLYISDTSNRIRKVSAGVITTLAGTGTSGFSGDGGAPASAQINSPQGLAVDSMGTVYVADSNNVRVRKISGGLISTLAGTGSSTFGGDGGDALNAQFTDPRGVVRDSVGNVYVADGIAHRIRKISPAGTVTTLAGTGAQGYSGDNGPASSAQLYNPMSIALDSSGNVYFSDLNNNRIRKIDTSGNITTVAGSGVGGFAGDGGAATSARVFAPYGLVVDSQGNLFIADTGNDRIRKVDTAGIITTWAGTGGTGFTNGAAASAKFNAPLGLAIDSADSLYVVDFGNNAIRKIAGGMVSTVVGTGAGGFTGDGAAATSATLNAPRAVVVDAANKLYIADTGNHRVRQVDSSGVITTVAGAGTSGFSGDGDVPTSAQFSSPWGLSLFGSMGLLIADSGNRRVRLLAFADPPGAPTAVTATAGNASATVSFAAPAANGSSAITGYTVVSSPAGGTDSNAGSTALSHVVTGLTSGVSYTFTVVASNLAGPGPASSPSNSVVPISLVNGVCSAASNVSSLFMPSTNLCSAGSASAVSNSSPWRWNCVGSNGGSTAMCSAPVGQTVSGTGASRVSVGGSSWVVDQVGTTNGQPNTAGAIRVTGDAKSPPDAAPAGYVFPHGLYDFTLTGGTGPATVVINYPTPLPADTVYWKYGKTSPTGAARWYIFPGAVISQDRLSITLTLSDGALGDDDGTVNGVITDPGGPGAPSSATTAVPTLSPWALAALGSLLLLLTWRQRAGAGAGAGRRAGRRPSAQRP</sequence>
<dbReference type="PANTHER" id="PTHR46388">
    <property type="entry name" value="NHL REPEAT-CONTAINING PROTEIN 2"/>
    <property type="match status" value="1"/>
</dbReference>
<protein>
    <submittedName>
        <fullName evidence="5">IPTL-CTERM sorting domain-containing protein</fullName>
    </submittedName>
</protein>
<dbReference type="SUPFAM" id="SSF101898">
    <property type="entry name" value="NHL repeat"/>
    <property type="match status" value="2"/>
</dbReference>
<dbReference type="InterPro" id="IPR000595">
    <property type="entry name" value="cNMP-bd_dom"/>
</dbReference>
<name>A0ABT5MHA2_9BURK</name>
<dbReference type="Pfam" id="PF18203">
    <property type="entry name" value="IPTL-CTERM"/>
    <property type="match status" value="1"/>
</dbReference>
<dbReference type="InterPro" id="IPR026442">
    <property type="entry name" value="IPTL_CTERM"/>
</dbReference>
<dbReference type="Pfam" id="PF00041">
    <property type="entry name" value="fn3"/>
    <property type="match status" value="1"/>
</dbReference>
<dbReference type="InterPro" id="IPR013783">
    <property type="entry name" value="Ig-like_fold"/>
</dbReference>
<dbReference type="InterPro" id="IPR056822">
    <property type="entry name" value="TEN_NHL"/>
</dbReference>
<gene>
    <name evidence="5" type="ORF">PSQ39_07960</name>
</gene>
<evidence type="ECO:0000259" key="3">
    <source>
        <dbReference type="PROSITE" id="PS50042"/>
    </source>
</evidence>
<feature type="repeat" description="NHL" evidence="2">
    <location>
        <begin position="138"/>
        <end position="173"/>
    </location>
</feature>
<dbReference type="PROSITE" id="PS50853">
    <property type="entry name" value="FN3"/>
    <property type="match status" value="1"/>
</dbReference>
<evidence type="ECO:0000256" key="2">
    <source>
        <dbReference type="PROSITE-ProRule" id="PRU00504"/>
    </source>
</evidence>
<dbReference type="SUPFAM" id="SSF49265">
    <property type="entry name" value="Fibronectin type III"/>
    <property type="match status" value="1"/>
</dbReference>
<organism evidence="5 6">
    <name type="scientific">Curvibacter microcysteis</name>
    <dbReference type="NCBI Taxonomy" id="3026419"/>
    <lineage>
        <taxon>Bacteria</taxon>
        <taxon>Pseudomonadati</taxon>
        <taxon>Pseudomonadota</taxon>
        <taxon>Betaproteobacteria</taxon>
        <taxon>Burkholderiales</taxon>
        <taxon>Comamonadaceae</taxon>
        <taxon>Curvibacter</taxon>
    </lineage>
</organism>
<dbReference type="Gene3D" id="2.120.10.30">
    <property type="entry name" value="TolB, C-terminal domain"/>
    <property type="match status" value="6"/>
</dbReference>
<dbReference type="Gene3D" id="2.60.40.10">
    <property type="entry name" value="Immunoglobulins"/>
    <property type="match status" value="1"/>
</dbReference>
<dbReference type="CDD" id="cd00063">
    <property type="entry name" value="FN3"/>
    <property type="match status" value="1"/>
</dbReference>
<reference evidence="5 6" key="1">
    <citation type="submission" date="2023-02" db="EMBL/GenBank/DDBJ databases">
        <title>Bacterial whole genome sequence for Curvibacter sp. HBC28.</title>
        <authorList>
            <person name="Le V."/>
            <person name="Ko S.-R."/>
            <person name="Ahn C.-Y."/>
            <person name="Oh H.-M."/>
        </authorList>
    </citation>
    <scope>NUCLEOTIDE SEQUENCE [LARGE SCALE GENOMIC DNA]</scope>
    <source>
        <strain evidence="5 6">HBC28</strain>
    </source>
</reference>
<evidence type="ECO:0000313" key="5">
    <source>
        <dbReference type="EMBL" id="MDD0814560.1"/>
    </source>
</evidence>
<accession>A0ABT5MHA2</accession>
<dbReference type="InterPro" id="IPR003961">
    <property type="entry name" value="FN3_dom"/>
</dbReference>
<dbReference type="CDD" id="cd05819">
    <property type="entry name" value="NHL"/>
    <property type="match status" value="1"/>
</dbReference>
<dbReference type="InterPro" id="IPR011042">
    <property type="entry name" value="6-blade_b-propeller_TolB-like"/>
</dbReference>
<evidence type="ECO:0000313" key="6">
    <source>
        <dbReference type="Proteomes" id="UP001528672"/>
    </source>
</evidence>
<dbReference type="PROSITE" id="PS51125">
    <property type="entry name" value="NHL"/>
    <property type="match status" value="3"/>
</dbReference>
<dbReference type="PROSITE" id="PS50042">
    <property type="entry name" value="CNMP_BINDING_3"/>
    <property type="match status" value="1"/>
</dbReference>
<dbReference type="InterPro" id="IPR001258">
    <property type="entry name" value="NHL_repeat"/>
</dbReference>
<feature type="domain" description="Fibronectin type-III" evidence="4">
    <location>
        <begin position="673"/>
        <end position="765"/>
    </location>
</feature>
<comment type="caution">
    <text evidence="5">The sequence shown here is derived from an EMBL/GenBank/DDBJ whole genome shotgun (WGS) entry which is preliminary data.</text>
</comment>
<keyword evidence="6" id="KW-1185">Reference proteome</keyword>
<keyword evidence="1" id="KW-0677">Repeat</keyword>
<dbReference type="InterPro" id="IPR053784">
    <property type="entry name" value="Choice_anch_U_dom"/>
</dbReference>
<dbReference type="Pfam" id="PF01436">
    <property type="entry name" value="NHL"/>
    <property type="match status" value="1"/>
</dbReference>
<dbReference type="SMART" id="SM00060">
    <property type="entry name" value="FN3"/>
    <property type="match status" value="1"/>
</dbReference>
<dbReference type="NCBIfam" id="TIGR04174">
    <property type="entry name" value="IPTL_CTERM"/>
    <property type="match status" value="1"/>
</dbReference>
<dbReference type="Gene3D" id="2.40.10.500">
    <property type="match status" value="1"/>
</dbReference>